<feature type="domain" description="Arabinosidase BT-3657-like N-terminal" evidence="1">
    <location>
        <begin position="17"/>
        <end position="115"/>
    </location>
</feature>
<evidence type="ECO:0000313" key="2">
    <source>
        <dbReference type="EMBL" id="GJG27717.1"/>
    </source>
</evidence>
<dbReference type="SUPFAM" id="SSF75005">
    <property type="entry name" value="Arabinanase/levansucrase/invertase"/>
    <property type="match status" value="1"/>
</dbReference>
<name>A0AA37HWG5_SEGBR</name>
<dbReference type="InterPro" id="IPR050727">
    <property type="entry name" value="GH43_arabinanases"/>
</dbReference>
<dbReference type="PANTHER" id="PTHR43301">
    <property type="entry name" value="ARABINAN ENDO-1,5-ALPHA-L-ARABINOSIDASE"/>
    <property type="match status" value="1"/>
</dbReference>
<dbReference type="InterPro" id="IPR055133">
    <property type="entry name" value="BT_3657-like_N"/>
</dbReference>
<proteinExistence type="predicted"/>
<dbReference type="InterPro" id="IPR023296">
    <property type="entry name" value="Glyco_hydro_beta-prop_sf"/>
</dbReference>
<dbReference type="Proteomes" id="UP000887043">
    <property type="component" value="Unassembled WGS sequence"/>
</dbReference>
<accession>A0AA37HWG5</accession>
<evidence type="ECO:0000259" key="1">
    <source>
        <dbReference type="Pfam" id="PF22847"/>
    </source>
</evidence>
<gene>
    <name evidence="2" type="ORF">PRRU23_14170</name>
</gene>
<sequence length="298" mass="34366">MIGAFVALMLSSCGSNYYVYSSFHEPATDGLRYIYSKDGLHWDSIPGVWLKPKVGKQKVMRDPSIVRTPDGIYHLVWTTSWRGDKGFGYAESKDLIHWSEERMIHVMDDPTTVNVWAPELFYDEDRKECMIIWASCIPGKFARGIEDEKNNHRLYYTTTKDFKSFSPAKLLIDPGYSVIDATLVKKGWNDYVMVVKDNTRKMRNIKISFAHDPHGPWSLPSEPFTEPLTEGPATAKVGNDYIIYYDRYGSKDFGAQKTRDFKHFEEITQEVHVTPLHKHGTIFKAPKRLIKKLLNNSK</sequence>
<dbReference type="PANTHER" id="PTHR43301:SF3">
    <property type="entry name" value="ARABINAN ENDO-1,5-ALPHA-L-ARABINOSIDASE A-RELATED"/>
    <property type="match status" value="1"/>
</dbReference>
<reference evidence="2" key="1">
    <citation type="submission" date="2021-08" db="EMBL/GenBank/DDBJ databases">
        <title>Prevotella lacticifex sp. nov., isolated from rumen of cow.</title>
        <authorList>
            <person name="Shinkai T."/>
            <person name="Ikeyama N."/>
            <person name="Kumagai M."/>
            <person name="Ohmori H."/>
            <person name="Sakamoto M."/>
            <person name="Ohkuma M."/>
            <person name="Mitsumori M."/>
        </authorList>
    </citation>
    <scope>NUCLEOTIDE SEQUENCE</scope>
    <source>
        <strain evidence="2">DSM 11371</strain>
    </source>
</reference>
<protein>
    <submittedName>
        <fullName evidence="2">Arabinosidase</fullName>
    </submittedName>
</protein>
<comment type="caution">
    <text evidence="2">The sequence shown here is derived from an EMBL/GenBank/DDBJ whole genome shotgun (WGS) entry which is preliminary data.</text>
</comment>
<dbReference type="AlphaFoldDB" id="A0AA37HWG5"/>
<dbReference type="CDD" id="cd08983">
    <property type="entry name" value="GH43_Bt3655-like"/>
    <property type="match status" value="1"/>
</dbReference>
<dbReference type="Pfam" id="PF22847">
    <property type="entry name" value="BT_3657-like_N"/>
    <property type="match status" value="1"/>
</dbReference>
<organism evidence="2 3">
    <name type="scientific">Segatella bryantii</name>
    <name type="common">Prevotella bryantii</name>
    <dbReference type="NCBI Taxonomy" id="77095"/>
    <lineage>
        <taxon>Bacteria</taxon>
        <taxon>Pseudomonadati</taxon>
        <taxon>Bacteroidota</taxon>
        <taxon>Bacteroidia</taxon>
        <taxon>Bacteroidales</taxon>
        <taxon>Prevotellaceae</taxon>
        <taxon>Segatella</taxon>
    </lineage>
</organism>
<dbReference type="EMBL" id="BPTR01000001">
    <property type="protein sequence ID" value="GJG27717.1"/>
    <property type="molecule type" value="Genomic_DNA"/>
</dbReference>
<evidence type="ECO:0000313" key="3">
    <source>
        <dbReference type="Proteomes" id="UP000887043"/>
    </source>
</evidence>
<dbReference type="Gene3D" id="2.115.10.20">
    <property type="entry name" value="Glycosyl hydrolase domain, family 43"/>
    <property type="match status" value="1"/>
</dbReference>